<dbReference type="EMBL" id="JBHUEN010000018">
    <property type="protein sequence ID" value="MFD1881363.1"/>
    <property type="molecule type" value="Genomic_DNA"/>
</dbReference>
<dbReference type="Proteomes" id="UP001597213">
    <property type="component" value="Unassembled WGS sequence"/>
</dbReference>
<sequence length="233" mass="24402">MSDALRDRIRAGETVIGTFIKTPAVQLVEILGRAGLDFAVADQEHAPIGISDMDLLSLAARATGLPLLSRRWGASTDWIAPLLDLGLTGVMVPHVADRARTDAVCAAVKFAHGARGISSSPRAGNYGGMGLTEYRDHSDRTSVTMVQIEDASALDQLDQIAAHPDVDVLFIGPADLSQSLGVGFPSAELDAAIQRVIDAGSKAGVAVGLFVGDETQGHLDFSLNSSERTRSAA</sequence>
<evidence type="ECO:0000256" key="1">
    <source>
        <dbReference type="ARBA" id="ARBA00005568"/>
    </source>
</evidence>
<dbReference type="Gene3D" id="3.20.20.60">
    <property type="entry name" value="Phosphoenolpyruvate-binding domains"/>
    <property type="match status" value="1"/>
</dbReference>
<dbReference type="PANTHER" id="PTHR30502">
    <property type="entry name" value="2-KETO-3-DEOXY-L-RHAMNONATE ALDOLASE"/>
    <property type="match status" value="1"/>
</dbReference>
<dbReference type="InterPro" id="IPR040442">
    <property type="entry name" value="Pyrv_kinase-like_dom_sf"/>
</dbReference>
<dbReference type="SUPFAM" id="SSF51621">
    <property type="entry name" value="Phosphoenolpyruvate/pyruvate domain"/>
    <property type="match status" value="1"/>
</dbReference>
<evidence type="ECO:0000313" key="5">
    <source>
        <dbReference type="EMBL" id="MFD1881363.1"/>
    </source>
</evidence>
<dbReference type="InterPro" id="IPR005000">
    <property type="entry name" value="Aldolase/citrate-lyase_domain"/>
</dbReference>
<keyword evidence="3 5" id="KW-0456">Lyase</keyword>
<keyword evidence="2" id="KW-0479">Metal-binding</keyword>
<reference evidence="6" key="1">
    <citation type="journal article" date="2019" name="Int. J. Syst. Evol. Microbiol.">
        <title>The Global Catalogue of Microorganisms (GCM) 10K type strain sequencing project: providing services to taxonomists for standard genome sequencing and annotation.</title>
        <authorList>
            <consortium name="The Broad Institute Genomics Platform"/>
            <consortium name="The Broad Institute Genome Sequencing Center for Infectious Disease"/>
            <person name="Wu L."/>
            <person name="Ma J."/>
        </authorList>
    </citation>
    <scope>NUCLEOTIDE SEQUENCE [LARGE SCALE GENOMIC DNA]</scope>
    <source>
        <strain evidence="6">CCUG 56029</strain>
    </source>
</reference>
<dbReference type="GO" id="GO:0016829">
    <property type="term" value="F:lyase activity"/>
    <property type="evidence" value="ECO:0007669"/>
    <property type="project" value="UniProtKB-KW"/>
</dbReference>
<organism evidence="5 6">
    <name type="scientific">Paracoccus pacificus</name>
    <dbReference type="NCBI Taxonomy" id="1463598"/>
    <lineage>
        <taxon>Bacteria</taxon>
        <taxon>Pseudomonadati</taxon>
        <taxon>Pseudomonadota</taxon>
        <taxon>Alphaproteobacteria</taxon>
        <taxon>Rhodobacterales</taxon>
        <taxon>Paracoccaceae</taxon>
        <taxon>Paracoccus</taxon>
    </lineage>
</organism>
<feature type="domain" description="HpcH/HpaI aldolase/citrate lyase" evidence="4">
    <location>
        <begin position="17"/>
        <end position="214"/>
    </location>
</feature>
<comment type="caution">
    <text evidence="5">The sequence shown here is derived from an EMBL/GenBank/DDBJ whole genome shotgun (WGS) entry which is preliminary data.</text>
</comment>
<protein>
    <submittedName>
        <fullName evidence="5">HpcH/HpaI aldolase/citrate lyase family protein</fullName>
    </submittedName>
</protein>
<dbReference type="PANTHER" id="PTHR30502:SF0">
    <property type="entry name" value="PHOSPHOENOLPYRUVATE CARBOXYLASE FAMILY PROTEIN"/>
    <property type="match status" value="1"/>
</dbReference>
<comment type="similarity">
    <text evidence="1">Belongs to the HpcH/HpaI aldolase family.</text>
</comment>
<dbReference type="RefSeq" id="WP_379141149.1">
    <property type="nucleotide sequence ID" value="NZ_JBHUEN010000018.1"/>
</dbReference>
<evidence type="ECO:0000259" key="4">
    <source>
        <dbReference type="Pfam" id="PF03328"/>
    </source>
</evidence>
<gene>
    <name evidence="5" type="ORF">ACFSCT_06485</name>
</gene>
<name>A0ABW4R5Z1_9RHOB</name>
<dbReference type="InterPro" id="IPR015813">
    <property type="entry name" value="Pyrv/PenolPyrv_kinase-like_dom"/>
</dbReference>
<dbReference type="Pfam" id="PF03328">
    <property type="entry name" value="HpcH_HpaI"/>
    <property type="match status" value="1"/>
</dbReference>
<dbReference type="InterPro" id="IPR050251">
    <property type="entry name" value="HpcH-HpaI_aldolase"/>
</dbReference>
<evidence type="ECO:0000256" key="2">
    <source>
        <dbReference type="ARBA" id="ARBA00022723"/>
    </source>
</evidence>
<accession>A0ABW4R5Z1</accession>
<keyword evidence="6" id="KW-1185">Reference proteome</keyword>
<evidence type="ECO:0000313" key="6">
    <source>
        <dbReference type="Proteomes" id="UP001597213"/>
    </source>
</evidence>
<proteinExistence type="inferred from homology"/>
<evidence type="ECO:0000256" key="3">
    <source>
        <dbReference type="ARBA" id="ARBA00023239"/>
    </source>
</evidence>